<evidence type="ECO:0000313" key="2">
    <source>
        <dbReference type="Proteomes" id="UP000557739"/>
    </source>
</evidence>
<proteinExistence type="predicted"/>
<dbReference type="Proteomes" id="UP000557739">
    <property type="component" value="Unassembled WGS sequence"/>
</dbReference>
<evidence type="ECO:0000313" key="1">
    <source>
        <dbReference type="EMBL" id="MBB5697551.1"/>
    </source>
</evidence>
<reference evidence="1 2" key="1">
    <citation type="submission" date="2020-08" db="EMBL/GenBank/DDBJ databases">
        <title>Genomic Encyclopedia of Type Strains, Phase IV (KMG-IV): sequencing the most valuable type-strain genomes for metagenomic binning, comparative biology and taxonomic classification.</title>
        <authorList>
            <person name="Goeker M."/>
        </authorList>
    </citation>
    <scope>NUCLEOTIDE SEQUENCE [LARGE SCALE GENOMIC DNA]</scope>
    <source>
        <strain evidence="1 2">DSM 27244</strain>
    </source>
</reference>
<protein>
    <submittedName>
        <fullName evidence="1">Uncharacterized protein</fullName>
    </submittedName>
</protein>
<sequence>MNRGILVFLAAAIGVPLAFALPRLFEKPPTLPTVTLAPVVWAAPPLLSAALERPLFDAPAAAEAPADAPELVGIVGRLDQDAVAMVRGRNGAMRTLRPGEGVDGWQLRSLAIDAAYFTRGTQSTRVAVAD</sequence>
<dbReference type="RefSeq" id="WP_184024829.1">
    <property type="nucleotide sequence ID" value="NZ_JACIJJ010000001.1"/>
</dbReference>
<keyword evidence="2" id="KW-1185">Reference proteome</keyword>
<accession>A0A7W9ANJ7</accession>
<dbReference type="AlphaFoldDB" id="A0A7W9ANJ7"/>
<name>A0A7W9ANJ7_9SPHN</name>
<comment type="caution">
    <text evidence="1">The sequence shown here is derived from an EMBL/GenBank/DDBJ whole genome shotgun (WGS) entry which is preliminary data.</text>
</comment>
<organism evidence="1 2">
    <name type="scientific">Sphingomonas yantingensis</name>
    <dbReference type="NCBI Taxonomy" id="1241761"/>
    <lineage>
        <taxon>Bacteria</taxon>
        <taxon>Pseudomonadati</taxon>
        <taxon>Pseudomonadota</taxon>
        <taxon>Alphaproteobacteria</taxon>
        <taxon>Sphingomonadales</taxon>
        <taxon>Sphingomonadaceae</taxon>
        <taxon>Sphingomonas</taxon>
    </lineage>
</organism>
<gene>
    <name evidence="1" type="ORF">FHR19_000876</name>
</gene>
<dbReference type="EMBL" id="JACIJJ010000001">
    <property type="protein sequence ID" value="MBB5697551.1"/>
    <property type="molecule type" value="Genomic_DNA"/>
</dbReference>